<accession>A0A1G7SCW5</accession>
<dbReference type="OrthoDB" id="674569at2"/>
<proteinExistence type="predicted"/>
<gene>
    <name evidence="1" type="ORF">SAMN04488121_103826</name>
</gene>
<sequence length="103" mass="12534">MYNNHDILLKNFEEVAHASVNSTYMEFLHAIKHVNKLNNEDSIQSWIRKYVDNLRQKLHSKAMEYLLTNRHVPTIDWLNKKVEYTIKYSLQEFLYRTEVRSYI</sequence>
<protein>
    <submittedName>
        <fullName evidence="1">Uncharacterized protein</fullName>
    </submittedName>
</protein>
<reference evidence="1 2" key="1">
    <citation type="submission" date="2016-10" db="EMBL/GenBank/DDBJ databases">
        <authorList>
            <person name="de Groot N.N."/>
        </authorList>
    </citation>
    <scope>NUCLEOTIDE SEQUENCE [LARGE SCALE GENOMIC DNA]</scope>
    <source>
        <strain evidence="1 2">DSM 527</strain>
    </source>
</reference>
<dbReference type="EMBL" id="FNBN01000003">
    <property type="protein sequence ID" value="SDG20915.1"/>
    <property type="molecule type" value="Genomic_DNA"/>
</dbReference>
<organism evidence="1 2">
    <name type="scientific">Chitinophaga filiformis</name>
    <name type="common">Myxococcus filiformis</name>
    <name type="synonym">Flexibacter filiformis</name>
    <dbReference type="NCBI Taxonomy" id="104663"/>
    <lineage>
        <taxon>Bacteria</taxon>
        <taxon>Pseudomonadati</taxon>
        <taxon>Bacteroidota</taxon>
        <taxon>Chitinophagia</taxon>
        <taxon>Chitinophagales</taxon>
        <taxon>Chitinophagaceae</taxon>
        <taxon>Chitinophaga</taxon>
    </lineage>
</organism>
<evidence type="ECO:0000313" key="1">
    <source>
        <dbReference type="EMBL" id="SDG20915.1"/>
    </source>
</evidence>
<dbReference type="RefSeq" id="WP_143011493.1">
    <property type="nucleotide sequence ID" value="NZ_FNBN01000003.1"/>
</dbReference>
<dbReference type="Proteomes" id="UP000199045">
    <property type="component" value="Unassembled WGS sequence"/>
</dbReference>
<name>A0A1G7SCW5_CHIFI</name>
<evidence type="ECO:0000313" key="2">
    <source>
        <dbReference type="Proteomes" id="UP000199045"/>
    </source>
</evidence>
<dbReference type="AlphaFoldDB" id="A0A1G7SCW5"/>